<protein>
    <submittedName>
        <fullName evidence="1">SMR domain-containing protein</fullName>
    </submittedName>
</protein>
<dbReference type="EMBL" id="CM039177">
    <property type="protein sequence ID" value="KAH9701701.1"/>
    <property type="molecule type" value="Genomic_DNA"/>
</dbReference>
<evidence type="ECO:0000313" key="1">
    <source>
        <dbReference type="EMBL" id="KAH9701701.1"/>
    </source>
</evidence>
<sequence length="527" mass="58239">MKEANRKKKKKRSRAAKPAPNNSSRDSNKPTATDGEEVQNDTKTQIIHSLTEAFGSVSLEEATSAFCEANGDVNKAEEILTALTEGNSEDPLTSSSVSGGSSSLDSGSSSGSWLGFGETSCVQNPVDYGNKKGGSRQKRVVAVSGTVANMLGKDYVRASPRKAGRFKGVGDDQSGFDKEEVEQFLYSMLGDECQFSMAVVRDVLCQCGYNVEKAMDVLLDLSAPSNERSMNDDDDFTFKEDRRFITEHTDNFTDRASDCTSYSSESDLYDSIWSTGYNYRESVWKALMVLIGSKVPSPLKASDQSDLPQKVLESLFNISKSPQHEPTTMNWRNVVKKLQALGPRFDVSHSSSTEPQQELCAKGDEYQVFRKDAKQHWNSMKSCYQKASAAYSKGEWGYAAHLSEQGKSLTKLAQKADEKASHDIFKARNKSFENVITIDLHGQHVKPAMKLLKLHLAMVSYAQSVQTLRVITGCGSHGVGKSKLKQSVIELVENEGLHWSEENRGTVLIKLDGFRELSFLDTDSDYE</sequence>
<comment type="caution">
    <text evidence="1">The sequence shown here is derived from an EMBL/GenBank/DDBJ whole genome shotgun (WGS) entry which is preliminary data.</text>
</comment>
<gene>
    <name evidence="1" type="ORF">KPL71_025099</name>
</gene>
<dbReference type="Proteomes" id="UP000829398">
    <property type="component" value="Chromosome 8"/>
</dbReference>
<reference evidence="2" key="1">
    <citation type="journal article" date="2023" name="Hortic. Res.">
        <title>A chromosome-level phased genome enabling allele-level studies in sweet orange: a case study on citrus Huanglongbing tolerance.</title>
        <authorList>
            <person name="Wu B."/>
            <person name="Yu Q."/>
            <person name="Deng Z."/>
            <person name="Duan Y."/>
            <person name="Luo F."/>
            <person name="Gmitter F. Jr."/>
        </authorList>
    </citation>
    <scope>NUCLEOTIDE SEQUENCE [LARGE SCALE GENOMIC DNA]</scope>
    <source>
        <strain evidence="2">cv. Valencia</strain>
    </source>
</reference>
<evidence type="ECO:0000313" key="2">
    <source>
        <dbReference type="Proteomes" id="UP000829398"/>
    </source>
</evidence>
<proteinExistence type="predicted"/>
<organism evidence="1 2">
    <name type="scientific">Citrus sinensis</name>
    <name type="common">Sweet orange</name>
    <name type="synonym">Citrus aurantium var. sinensis</name>
    <dbReference type="NCBI Taxonomy" id="2711"/>
    <lineage>
        <taxon>Eukaryota</taxon>
        <taxon>Viridiplantae</taxon>
        <taxon>Streptophyta</taxon>
        <taxon>Embryophyta</taxon>
        <taxon>Tracheophyta</taxon>
        <taxon>Spermatophyta</taxon>
        <taxon>Magnoliopsida</taxon>
        <taxon>eudicotyledons</taxon>
        <taxon>Gunneridae</taxon>
        <taxon>Pentapetalae</taxon>
        <taxon>rosids</taxon>
        <taxon>malvids</taxon>
        <taxon>Sapindales</taxon>
        <taxon>Rutaceae</taxon>
        <taxon>Aurantioideae</taxon>
        <taxon>Citrus</taxon>
    </lineage>
</organism>
<accession>A0ACB8IXS3</accession>
<name>A0ACB8IXS3_CITSI</name>
<keyword evidence="2" id="KW-1185">Reference proteome</keyword>